<dbReference type="AlphaFoldDB" id="A0A368QUK9"/>
<sequence length="71" mass="8041">MIQFKCLFFVKHAQVRSLYEGATSSKSTTEFMSSIVGTVVWFWTTCGCDVCLIRQKGSTDETQKVIVCCYL</sequence>
<evidence type="ECO:0000313" key="1">
    <source>
        <dbReference type="EMBL" id="RCV21494.1"/>
    </source>
</evidence>
<proteinExistence type="predicted"/>
<name>A0A368QUK9_SETIT</name>
<reference evidence="1" key="2">
    <citation type="submission" date="2015-07" db="EMBL/GenBank/DDBJ databases">
        <authorList>
            <person name="Noorani M."/>
        </authorList>
    </citation>
    <scope>NUCLEOTIDE SEQUENCE</scope>
    <source>
        <strain evidence="1">Yugu1</strain>
    </source>
</reference>
<organism evidence="1">
    <name type="scientific">Setaria italica</name>
    <name type="common">Foxtail millet</name>
    <name type="synonym">Panicum italicum</name>
    <dbReference type="NCBI Taxonomy" id="4555"/>
    <lineage>
        <taxon>Eukaryota</taxon>
        <taxon>Viridiplantae</taxon>
        <taxon>Streptophyta</taxon>
        <taxon>Embryophyta</taxon>
        <taxon>Tracheophyta</taxon>
        <taxon>Spermatophyta</taxon>
        <taxon>Magnoliopsida</taxon>
        <taxon>Liliopsida</taxon>
        <taxon>Poales</taxon>
        <taxon>Poaceae</taxon>
        <taxon>PACMAD clade</taxon>
        <taxon>Panicoideae</taxon>
        <taxon>Panicodae</taxon>
        <taxon>Paniceae</taxon>
        <taxon>Cenchrinae</taxon>
        <taxon>Setaria</taxon>
    </lineage>
</organism>
<dbReference type="EMBL" id="CM003531">
    <property type="protein sequence ID" value="RCV21494.1"/>
    <property type="molecule type" value="Genomic_DNA"/>
</dbReference>
<reference evidence="1" key="1">
    <citation type="journal article" date="2012" name="Nat. Biotechnol.">
        <title>Reference genome sequence of the model plant Setaria.</title>
        <authorList>
            <person name="Bennetzen J.L."/>
            <person name="Schmutz J."/>
            <person name="Wang H."/>
            <person name="Percifield R."/>
            <person name="Hawkins J."/>
            <person name="Pontaroli A.C."/>
            <person name="Estep M."/>
            <person name="Feng L."/>
            <person name="Vaughn J.N."/>
            <person name="Grimwood J."/>
            <person name="Jenkins J."/>
            <person name="Barry K."/>
            <person name="Lindquist E."/>
            <person name="Hellsten U."/>
            <person name="Deshpande S."/>
            <person name="Wang X."/>
            <person name="Wu X."/>
            <person name="Mitros T."/>
            <person name="Triplett J."/>
            <person name="Yang X."/>
            <person name="Ye C.Y."/>
            <person name="Mauro-Herrera M."/>
            <person name="Wang L."/>
            <person name="Li P."/>
            <person name="Sharma M."/>
            <person name="Sharma R."/>
            <person name="Ronald P.C."/>
            <person name="Panaud O."/>
            <person name="Kellogg E.A."/>
            <person name="Brutnell T.P."/>
            <person name="Doust A.N."/>
            <person name="Tuskan G.A."/>
            <person name="Rokhsar D."/>
            <person name="Devos K.M."/>
        </authorList>
    </citation>
    <scope>NUCLEOTIDE SEQUENCE [LARGE SCALE GENOMIC DNA]</scope>
    <source>
        <strain evidence="1">Yugu1</strain>
    </source>
</reference>
<gene>
    <name evidence="1" type="ORF">SETIT_4G143800v2</name>
</gene>
<protein>
    <submittedName>
        <fullName evidence="1">Uncharacterized protein</fullName>
    </submittedName>
</protein>
<accession>A0A368QUK9</accession>